<protein>
    <submittedName>
        <fullName evidence="1">Uncharacterized protein</fullName>
    </submittedName>
</protein>
<name>A0A8S5P185_9CAUD</name>
<sequence length="30" mass="3298">MLFVPLPVSAGSGFFCLFKLRLYSCGKNVC</sequence>
<evidence type="ECO:0000313" key="1">
    <source>
        <dbReference type="EMBL" id="DAE00730.1"/>
    </source>
</evidence>
<reference evidence="1" key="1">
    <citation type="journal article" date="2021" name="Proc. Natl. Acad. Sci. U.S.A.">
        <title>A Catalog of Tens of Thousands of Viruses from Human Metagenomes Reveals Hidden Associations with Chronic Diseases.</title>
        <authorList>
            <person name="Tisza M.J."/>
            <person name="Buck C.B."/>
        </authorList>
    </citation>
    <scope>NUCLEOTIDE SEQUENCE</scope>
    <source>
        <strain evidence="1">Ct0X023</strain>
    </source>
</reference>
<accession>A0A8S5P185</accession>
<organism evidence="1">
    <name type="scientific">Siphoviridae sp. ct0X023</name>
    <dbReference type="NCBI Taxonomy" id="2825295"/>
    <lineage>
        <taxon>Viruses</taxon>
        <taxon>Duplodnaviria</taxon>
        <taxon>Heunggongvirae</taxon>
        <taxon>Uroviricota</taxon>
        <taxon>Caudoviricetes</taxon>
    </lineage>
</organism>
<proteinExistence type="predicted"/>
<dbReference type="EMBL" id="BK015308">
    <property type="protein sequence ID" value="DAE00730.1"/>
    <property type="molecule type" value="Genomic_DNA"/>
</dbReference>